<feature type="compositionally biased region" description="Basic and acidic residues" evidence="1">
    <location>
        <begin position="145"/>
        <end position="163"/>
    </location>
</feature>
<gene>
    <name evidence="2" type="ORF">C7M84_009454</name>
</gene>
<dbReference type="AlphaFoldDB" id="A0A3R7PHN7"/>
<dbReference type="STRING" id="6689.A0A3R7PHN7"/>
<name>A0A3R7PHN7_PENVA</name>
<feature type="region of interest" description="Disordered" evidence="1">
    <location>
        <begin position="129"/>
        <end position="185"/>
    </location>
</feature>
<accession>A0A3R7PHN7</accession>
<feature type="region of interest" description="Disordered" evidence="1">
    <location>
        <begin position="74"/>
        <end position="110"/>
    </location>
</feature>
<dbReference type="OrthoDB" id="10044608at2759"/>
<protein>
    <submittedName>
        <fullName evidence="2">Uncharacterized protein</fullName>
    </submittedName>
</protein>
<dbReference type="Proteomes" id="UP000283509">
    <property type="component" value="Unassembled WGS sequence"/>
</dbReference>
<evidence type="ECO:0000256" key="1">
    <source>
        <dbReference type="SAM" id="MobiDB-lite"/>
    </source>
</evidence>
<evidence type="ECO:0000313" key="3">
    <source>
        <dbReference type="Proteomes" id="UP000283509"/>
    </source>
</evidence>
<feature type="compositionally biased region" description="Acidic residues" evidence="1">
    <location>
        <begin position="164"/>
        <end position="178"/>
    </location>
</feature>
<comment type="caution">
    <text evidence="2">The sequence shown here is derived from an EMBL/GenBank/DDBJ whole genome shotgun (WGS) entry which is preliminary data.</text>
</comment>
<reference evidence="2 3" key="2">
    <citation type="submission" date="2019-01" db="EMBL/GenBank/DDBJ databases">
        <title>The decoding of complex shrimp genome reveals the adaptation for benthos swimmer, frequently molting mechanism and breeding impact on genome.</title>
        <authorList>
            <person name="Sun Y."/>
            <person name="Gao Y."/>
            <person name="Yu Y."/>
        </authorList>
    </citation>
    <scope>NUCLEOTIDE SEQUENCE [LARGE SCALE GENOMIC DNA]</scope>
    <source>
        <tissue evidence="2">Muscle</tissue>
    </source>
</reference>
<dbReference type="EMBL" id="QCYY01002196">
    <property type="protein sequence ID" value="ROT72165.1"/>
    <property type="molecule type" value="Genomic_DNA"/>
</dbReference>
<reference evidence="2 3" key="1">
    <citation type="submission" date="2018-04" db="EMBL/GenBank/DDBJ databases">
        <authorList>
            <person name="Zhang X."/>
            <person name="Yuan J."/>
            <person name="Li F."/>
            <person name="Xiang J."/>
        </authorList>
    </citation>
    <scope>NUCLEOTIDE SEQUENCE [LARGE SCALE GENOMIC DNA]</scope>
    <source>
        <tissue evidence="2">Muscle</tissue>
    </source>
</reference>
<feature type="compositionally biased region" description="Low complexity" evidence="1">
    <location>
        <begin position="82"/>
        <end position="95"/>
    </location>
</feature>
<feature type="compositionally biased region" description="Basic residues" evidence="1">
    <location>
        <begin position="129"/>
        <end position="144"/>
    </location>
</feature>
<evidence type="ECO:0000313" key="2">
    <source>
        <dbReference type="EMBL" id="ROT72165.1"/>
    </source>
</evidence>
<feature type="region of interest" description="Disordered" evidence="1">
    <location>
        <begin position="1"/>
        <end position="29"/>
    </location>
</feature>
<organism evidence="2 3">
    <name type="scientific">Penaeus vannamei</name>
    <name type="common">Whiteleg shrimp</name>
    <name type="synonym">Litopenaeus vannamei</name>
    <dbReference type="NCBI Taxonomy" id="6689"/>
    <lineage>
        <taxon>Eukaryota</taxon>
        <taxon>Metazoa</taxon>
        <taxon>Ecdysozoa</taxon>
        <taxon>Arthropoda</taxon>
        <taxon>Crustacea</taxon>
        <taxon>Multicrustacea</taxon>
        <taxon>Malacostraca</taxon>
        <taxon>Eumalacostraca</taxon>
        <taxon>Eucarida</taxon>
        <taxon>Decapoda</taxon>
        <taxon>Dendrobranchiata</taxon>
        <taxon>Penaeoidea</taxon>
        <taxon>Penaeidae</taxon>
        <taxon>Penaeus</taxon>
    </lineage>
</organism>
<proteinExistence type="predicted"/>
<sequence length="276" mass="30491">MPHCVGESETSGGDEWSSGDETDSSTTVSSTHQDPHCDCCYCHMLHHKQGGGRQKYSDRRERLLKILSRKKNARNNAVCPNTSSANAVTAASDSTEVPTSTGGTPLGGQNIDKIMDYIEGNQTDEAKRAKKAAKKARQRQKKLALKKEKKEEEKMKLEDKKGECEEEEEEEEEVEDGPLAELRRRAPDVTITVVRPGQQTSRTASSPQHSHLKNFHHSLNHPQELFSILPGILPKEGNHSLSLASILQRLPQASVIVNLLSVQWLVGVNKEALAIS</sequence>
<feature type="compositionally biased region" description="Low complexity" evidence="1">
    <location>
        <begin position="7"/>
        <end position="16"/>
    </location>
</feature>
<keyword evidence="3" id="KW-1185">Reference proteome</keyword>